<dbReference type="InterPro" id="IPR013783">
    <property type="entry name" value="Ig-like_fold"/>
</dbReference>
<keyword evidence="10" id="KW-1185">Reference proteome</keyword>
<dbReference type="Pfam" id="PF17390">
    <property type="entry name" value="Bac_rhamnosid_C"/>
    <property type="match status" value="1"/>
</dbReference>
<dbReference type="InterPro" id="IPR035396">
    <property type="entry name" value="Bac_rhamnosid6H"/>
</dbReference>
<dbReference type="InterPro" id="IPR008902">
    <property type="entry name" value="Rhamnosid_concanavalin"/>
</dbReference>
<evidence type="ECO:0000259" key="8">
    <source>
        <dbReference type="Pfam" id="PF17390"/>
    </source>
</evidence>
<dbReference type="Gene3D" id="2.60.420.10">
    <property type="entry name" value="Maltose phosphorylase, domain 3"/>
    <property type="match status" value="1"/>
</dbReference>
<dbReference type="GO" id="GO:0016787">
    <property type="term" value="F:hydrolase activity"/>
    <property type="evidence" value="ECO:0007669"/>
    <property type="project" value="UniProtKB-KW"/>
</dbReference>
<dbReference type="InterPro" id="IPR013737">
    <property type="entry name" value="Bac_rhamnosid_N"/>
</dbReference>
<dbReference type="EC" id="3.2.1.40" evidence="2"/>
<protein>
    <recommendedName>
        <fullName evidence="2">alpha-L-rhamnosidase</fullName>
        <ecNumber evidence="2">3.2.1.40</ecNumber>
    </recommendedName>
</protein>
<organism evidence="9 10">
    <name type="scientific">Paramicrobacterium chengjingii</name>
    <dbReference type="NCBI Taxonomy" id="2769067"/>
    <lineage>
        <taxon>Bacteria</taxon>
        <taxon>Bacillati</taxon>
        <taxon>Actinomycetota</taxon>
        <taxon>Actinomycetes</taxon>
        <taxon>Micrococcales</taxon>
        <taxon>Microbacteriaceae</taxon>
        <taxon>Paramicrobacterium</taxon>
    </lineage>
</organism>
<dbReference type="Pfam" id="PF08531">
    <property type="entry name" value="Bac_rhamnosid_N"/>
    <property type="match status" value="1"/>
</dbReference>
<feature type="domain" description="Alpha-L-rhamnosidase C-terminal" evidence="8">
    <location>
        <begin position="782"/>
        <end position="857"/>
    </location>
</feature>
<accession>A0ABX6YMQ4</accession>
<evidence type="ECO:0000256" key="2">
    <source>
        <dbReference type="ARBA" id="ARBA00012652"/>
    </source>
</evidence>
<dbReference type="PANTHER" id="PTHR33307">
    <property type="entry name" value="ALPHA-RHAMNOSIDASE (EUROFUNG)"/>
    <property type="match status" value="1"/>
</dbReference>
<dbReference type="Pfam" id="PF17389">
    <property type="entry name" value="Bac_rhamnosid6H"/>
    <property type="match status" value="1"/>
</dbReference>
<keyword evidence="3 9" id="KW-0378">Hydrolase</keyword>
<evidence type="ECO:0000313" key="9">
    <source>
        <dbReference type="EMBL" id="QPZ40133.1"/>
    </source>
</evidence>
<dbReference type="PANTHER" id="PTHR33307:SF6">
    <property type="entry name" value="ALPHA-RHAMNOSIDASE (EUROFUNG)-RELATED"/>
    <property type="match status" value="1"/>
</dbReference>
<proteinExistence type="predicted"/>
<comment type="catalytic activity">
    <reaction evidence="1">
        <text>Hydrolysis of terminal non-reducing alpha-L-rhamnose residues in alpha-L-rhamnosides.</text>
        <dbReference type="EC" id="3.2.1.40"/>
    </reaction>
</comment>
<feature type="region of interest" description="Disordered" evidence="4">
    <location>
        <begin position="1"/>
        <end position="24"/>
    </location>
</feature>
<name>A0ABX6YMQ4_9MICO</name>
<dbReference type="SUPFAM" id="SSF48208">
    <property type="entry name" value="Six-hairpin glycosidases"/>
    <property type="match status" value="1"/>
</dbReference>
<dbReference type="InterPro" id="IPR016007">
    <property type="entry name" value="Alpha_rhamnosid"/>
</dbReference>
<dbReference type="PIRSF" id="PIRSF010631">
    <property type="entry name" value="A-rhamnsds"/>
    <property type="match status" value="1"/>
</dbReference>
<evidence type="ECO:0000256" key="4">
    <source>
        <dbReference type="SAM" id="MobiDB-lite"/>
    </source>
</evidence>
<gene>
    <name evidence="9" type="ORF">HCR76_02165</name>
</gene>
<dbReference type="Gene3D" id="2.60.40.10">
    <property type="entry name" value="Immunoglobulins"/>
    <property type="match status" value="1"/>
</dbReference>
<dbReference type="InterPro" id="IPR012341">
    <property type="entry name" value="6hp_glycosidase-like_sf"/>
</dbReference>
<dbReference type="InterPro" id="IPR035398">
    <property type="entry name" value="Bac_rhamnosid_C"/>
</dbReference>
<feature type="domain" description="Alpha-L-rhamnosidase concanavalin-like" evidence="5">
    <location>
        <begin position="331"/>
        <end position="427"/>
    </location>
</feature>
<sequence>MPPTGESALAEANPRPSGVPSARVTRPRAEYLDDAFGVGTAKPRLSWRIESASAEWRSDRYSLRIERDDGTTDAVVVDSDEQLYVPWPFAPLVSRERVWVSVRVRSGDGVWTNESESLAIEAGLLEPGDWVKKLISPTSIAGLNDAAPLMFGSADLDAPPASARLYLTAHGIVEFTINGRQVGDDVFAPGWTAYEKRLRYRSYDVTSLVHKGANDLRALIGNGWYRGQLVWPGNRSSYGDRLGVLAQLEVNFADGTRKVFGTDASWGAVPSSILFDDFYDGQRRDLRIADSPEGKVVDTVDELDGDFARLIAPSGPPVRVTETLQAVQLLTTPSGKTIVDFGQNLVGWVRLRVSGEAGARVSVRHAEVLEHGELGIRPLRSALATCEYILNGTPGEVLQPTFTFNGFRYAELSGVPELVLADVEALVLGTDLVRTGWFESSDPRVNRLHENVVWSTRGNFLDVPTDCPQRDERLGWTGDLQVFAPTATFLFDTAGFLSGWLGDLSAEQKPDGGVPYVIPDVLREADPAAAAWSDAATIVPEAVHSAYGDVDVLRRQYSSMRAWVEKVRGIVGPDLLWNTGAQFGDWLDPTAPPDDASRAQADPDVVATAYFARSVGILARTAATLGLRADGEDYAQLEKRARAAFIATYVSDDGHVRSDCQTVYALSIVGDLFESERQRTGAGQRLAELVTAAGFRVSTGFVGTPLILDALSMAGYPELAYRMLLEESCPSWLYAVSMGATTVWERWDSMLSDGSINPGSMTSFNHYAYGAVADWLHRSVAGLAPSSPGYQTVDVRPLVTGDLSSASARHLSPYGEIAVGWKLDQGQVDLTLTIPYGVTARVWMPGAADAEIVGNGSHRFSSLFQQV</sequence>
<evidence type="ECO:0000313" key="10">
    <source>
        <dbReference type="Proteomes" id="UP000662814"/>
    </source>
</evidence>
<evidence type="ECO:0000259" key="5">
    <source>
        <dbReference type="Pfam" id="PF05592"/>
    </source>
</evidence>
<evidence type="ECO:0000259" key="6">
    <source>
        <dbReference type="Pfam" id="PF08531"/>
    </source>
</evidence>
<feature type="domain" description="Bacterial alpha-L-rhamnosidase N-terminal" evidence="6">
    <location>
        <begin position="160"/>
        <end position="322"/>
    </location>
</feature>
<dbReference type="Pfam" id="PF05592">
    <property type="entry name" value="Bac_rhamnosid"/>
    <property type="match status" value="1"/>
</dbReference>
<evidence type="ECO:0000256" key="3">
    <source>
        <dbReference type="ARBA" id="ARBA00022801"/>
    </source>
</evidence>
<dbReference type="Gene3D" id="2.60.120.260">
    <property type="entry name" value="Galactose-binding domain-like"/>
    <property type="match status" value="2"/>
</dbReference>
<evidence type="ECO:0000256" key="1">
    <source>
        <dbReference type="ARBA" id="ARBA00001445"/>
    </source>
</evidence>
<dbReference type="Pfam" id="PF25788">
    <property type="entry name" value="Ig_Rha78A_N"/>
    <property type="match status" value="1"/>
</dbReference>
<evidence type="ECO:0000259" key="7">
    <source>
        <dbReference type="Pfam" id="PF17389"/>
    </source>
</evidence>
<dbReference type="Proteomes" id="UP000662814">
    <property type="component" value="Chromosome"/>
</dbReference>
<dbReference type="InterPro" id="IPR008928">
    <property type="entry name" value="6-hairpin_glycosidase_sf"/>
</dbReference>
<dbReference type="EMBL" id="CP061169">
    <property type="protein sequence ID" value="QPZ40133.1"/>
    <property type="molecule type" value="Genomic_DNA"/>
</dbReference>
<feature type="domain" description="Alpha-L-rhamnosidase six-hairpin glycosidase" evidence="7">
    <location>
        <begin position="434"/>
        <end position="780"/>
    </location>
</feature>
<reference evidence="9 10" key="1">
    <citation type="submission" date="2020-12" db="EMBL/GenBank/DDBJ databases">
        <title>Microbacterium sp. HY060.</title>
        <authorList>
            <person name="Zhou J."/>
        </authorList>
    </citation>
    <scope>NUCLEOTIDE SEQUENCE [LARGE SCALE GENOMIC DNA]</scope>
    <source>
        <strain evidence="9 10">HY60</strain>
    </source>
</reference>
<dbReference type="Gene3D" id="1.50.10.10">
    <property type="match status" value="1"/>
</dbReference>